<evidence type="ECO:0000313" key="3">
    <source>
        <dbReference type="Proteomes" id="UP001501020"/>
    </source>
</evidence>
<comment type="caution">
    <text evidence="2">The sequence shown here is derived from an EMBL/GenBank/DDBJ whole genome shotgun (WGS) entry which is preliminary data.</text>
</comment>
<dbReference type="Gene3D" id="3.40.50.720">
    <property type="entry name" value="NAD(P)-binding Rossmann-like Domain"/>
    <property type="match status" value="1"/>
</dbReference>
<dbReference type="PANTHER" id="PTHR43162:SF1">
    <property type="entry name" value="PRESTALK A DIFFERENTIATION PROTEIN A"/>
    <property type="match status" value="1"/>
</dbReference>
<evidence type="ECO:0000259" key="1">
    <source>
        <dbReference type="Pfam" id="PF05368"/>
    </source>
</evidence>
<dbReference type="InterPro" id="IPR051604">
    <property type="entry name" value="Ergot_Alk_Oxidoreductase"/>
</dbReference>
<evidence type="ECO:0000313" key="2">
    <source>
        <dbReference type="EMBL" id="GAA2152794.1"/>
    </source>
</evidence>
<reference evidence="2 3" key="1">
    <citation type="journal article" date="2019" name="Int. J. Syst. Evol. Microbiol.">
        <title>The Global Catalogue of Microorganisms (GCM) 10K type strain sequencing project: providing services to taxonomists for standard genome sequencing and annotation.</title>
        <authorList>
            <consortium name="The Broad Institute Genomics Platform"/>
            <consortium name="The Broad Institute Genome Sequencing Center for Infectious Disease"/>
            <person name="Wu L."/>
            <person name="Ma J."/>
        </authorList>
    </citation>
    <scope>NUCLEOTIDE SEQUENCE [LARGE SCALE GENOMIC DNA]</scope>
    <source>
        <strain evidence="2 3">JCM 13850</strain>
    </source>
</reference>
<gene>
    <name evidence="2" type="ORF">GCM10009727_58770</name>
</gene>
<dbReference type="CDD" id="cd05269">
    <property type="entry name" value="TMR_SDR_a"/>
    <property type="match status" value="1"/>
</dbReference>
<keyword evidence="3" id="KW-1185">Reference proteome</keyword>
<dbReference type="PANTHER" id="PTHR43162">
    <property type="match status" value="1"/>
</dbReference>
<accession>A0ABN3A2S7</accession>
<dbReference type="Proteomes" id="UP001501020">
    <property type="component" value="Unassembled WGS sequence"/>
</dbReference>
<protein>
    <submittedName>
        <fullName evidence="2">SDR family oxidoreductase</fullName>
    </submittedName>
</protein>
<feature type="domain" description="NmrA-like" evidence="1">
    <location>
        <begin position="2"/>
        <end position="276"/>
    </location>
</feature>
<dbReference type="RefSeq" id="WP_344274133.1">
    <property type="nucleotide sequence ID" value="NZ_BAAAMR010000060.1"/>
</dbReference>
<sequence length="300" mass="32472">MILVTGATGESGAAVIGEFVRRQLPVRALVRDHARVGGDVPANVEVVEGDMADSETLGDALAGVQKVLLISTADPDLVRTQSSFIDSAVNAGVRHIVKFSGMGCWNDAEFRFARMHAEVEEYLEKSGAAWTHLRPSTFMSDYFREAHAISAEGVLALPMGDARIAPVDTEDIAKVAVSLLHSGGHEGKRYEMTGPEALTVDQVAATISLAAGKSVRYVDIDPAEKTRAMLDAGVPAYFADAMEELFSQRRRGADESRVNLSTHRKFGVRPTTFAEFARRNASVFRGEKTASNPSKFGWRS</sequence>
<dbReference type="InterPro" id="IPR036291">
    <property type="entry name" value="NAD(P)-bd_dom_sf"/>
</dbReference>
<name>A0ABN3A2S7_9ACTN</name>
<dbReference type="EMBL" id="BAAAMR010000060">
    <property type="protein sequence ID" value="GAA2152794.1"/>
    <property type="molecule type" value="Genomic_DNA"/>
</dbReference>
<proteinExistence type="predicted"/>
<organism evidence="2 3">
    <name type="scientific">Actinomadura napierensis</name>
    <dbReference type="NCBI Taxonomy" id="267854"/>
    <lineage>
        <taxon>Bacteria</taxon>
        <taxon>Bacillati</taxon>
        <taxon>Actinomycetota</taxon>
        <taxon>Actinomycetes</taxon>
        <taxon>Streptosporangiales</taxon>
        <taxon>Thermomonosporaceae</taxon>
        <taxon>Actinomadura</taxon>
    </lineage>
</organism>
<dbReference type="InterPro" id="IPR008030">
    <property type="entry name" value="NmrA-like"/>
</dbReference>
<dbReference type="Pfam" id="PF05368">
    <property type="entry name" value="NmrA"/>
    <property type="match status" value="1"/>
</dbReference>
<dbReference type="SUPFAM" id="SSF51735">
    <property type="entry name" value="NAD(P)-binding Rossmann-fold domains"/>
    <property type="match status" value="1"/>
</dbReference>
<dbReference type="Gene3D" id="3.90.25.10">
    <property type="entry name" value="UDP-galactose 4-epimerase, domain 1"/>
    <property type="match status" value="1"/>
</dbReference>